<keyword evidence="11" id="KW-1185">Reference proteome</keyword>
<dbReference type="CDD" id="cd06261">
    <property type="entry name" value="TM_PBP2"/>
    <property type="match status" value="1"/>
</dbReference>
<dbReference type="PANTHER" id="PTHR43163:SF6">
    <property type="entry name" value="DIPEPTIDE TRANSPORT SYSTEM PERMEASE PROTEIN DPPB-RELATED"/>
    <property type="match status" value="1"/>
</dbReference>
<proteinExistence type="predicted"/>
<evidence type="ECO:0000313" key="11">
    <source>
        <dbReference type="Proteomes" id="UP000028123"/>
    </source>
</evidence>
<keyword evidence="6 7" id="KW-0472">Membrane</keyword>
<evidence type="ECO:0000256" key="1">
    <source>
        <dbReference type="ARBA" id="ARBA00004651"/>
    </source>
</evidence>
<dbReference type="eggNOG" id="COG0601">
    <property type="taxonomic scope" value="Bacteria"/>
</dbReference>
<evidence type="ECO:0000259" key="8">
    <source>
        <dbReference type="Pfam" id="PF00528"/>
    </source>
</evidence>
<evidence type="ECO:0000256" key="3">
    <source>
        <dbReference type="ARBA" id="ARBA00022475"/>
    </source>
</evidence>
<organism evidence="10 11">
    <name type="scientific">Paenibacillus tyrfis</name>
    <dbReference type="NCBI Taxonomy" id="1501230"/>
    <lineage>
        <taxon>Bacteria</taxon>
        <taxon>Bacillati</taxon>
        <taxon>Bacillota</taxon>
        <taxon>Bacilli</taxon>
        <taxon>Bacillales</taxon>
        <taxon>Paenibacillaceae</taxon>
        <taxon>Paenibacillus</taxon>
    </lineage>
</organism>
<sequence length="337" mass="36673">MVVNYILRRIVFMIPGLIGIALITFIISRVLPGDPAVMLAGEQAPPAVVEKIRQEMGLNNPLYVQFIDYVKQLLQGDFGLAWHTGNTVLGDFATRFPATLELTIASFIIAVLVAVPVGIIAATKKESVVDHISRIFSLIGACVPVFWLGLILISIFYSKLGWAPAPLGRIGEDINPPTHVTGLYLLDSLLSGDFIAFQKALSHLILPAICLSTGTMAIIARMMRSSMLEVIGQDFIRTARAKGIYERTVILKHALVNALIPTLTVLGLQFGYLLGGAVITETIFAWPGIGGYVTESILATDYAPIQAFTLISAVLYSVINLAVDLLYGFIDPRIRYE</sequence>
<keyword evidence="3" id="KW-1003">Cell membrane</keyword>
<comment type="caution">
    <text evidence="10">The sequence shown here is derived from an EMBL/GenBank/DDBJ whole genome shotgun (WGS) entry which is preliminary data.</text>
</comment>
<dbReference type="AlphaFoldDB" id="A0A081P277"/>
<keyword evidence="2" id="KW-0813">Transport</keyword>
<dbReference type="GO" id="GO:0005886">
    <property type="term" value="C:plasma membrane"/>
    <property type="evidence" value="ECO:0007669"/>
    <property type="project" value="UniProtKB-SubCell"/>
</dbReference>
<feature type="transmembrane region" description="Helical" evidence="7">
    <location>
        <begin position="12"/>
        <end position="31"/>
    </location>
</feature>
<protein>
    <submittedName>
        <fullName evidence="10">Peptide ABC transporter permease</fullName>
    </submittedName>
</protein>
<evidence type="ECO:0000256" key="6">
    <source>
        <dbReference type="ARBA" id="ARBA00023136"/>
    </source>
</evidence>
<feature type="transmembrane region" description="Helical" evidence="7">
    <location>
        <begin position="135"/>
        <end position="157"/>
    </location>
</feature>
<feature type="transmembrane region" description="Helical" evidence="7">
    <location>
        <begin position="102"/>
        <end position="123"/>
    </location>
</feature>
<feature type="transmembrane region" description="Helical" evidence="7">
    <location>
        <begin position="200"/>
        <end position="220"/>
    </location>
</feature>
<feature type="domain" description="ABC transmembrane type-1" evidence="8">
    <location>
        <begin position="114"/>
        <end position="335"/>
    </location>
</feature>
<name>A0A081P277_9BACL</name>
<dbReference type="SUPFAM" id="SSF161098">
    <property type="entry name" value="MetI-like"/>
    <property type="match status" value="1"/>
</dbReference>
<dbReference type="PANTHER" id="PTHR43163">
    <property type="entry name" value="DIPEPTIDE TRANSPORT SYSTEM PERMEASE PROTEIN DPPB-RELATED"/>
    <property type="match status" value="1"/>
</dbReference>
<evidence type="ECO:0000256" key="4">
    <source>
        <dbReference type="ARBA" id="ARBA00022692"/>
    </source>
</evidence>
<gene>
    <name evidence="10" type="ORF">ET33_06925</name>
</gene>
<keyword evidence="5 7" id="KW-1133">Transmembrane helix</keyword>
<dbReference type="Proteomes" id="UP000028123">
    <property type="component" value="Unassembled WGS sequence"/>
</dbReference>
<evidence type="ECO:0000313" key="10">
    <source>
        <dbReference type="EMBL" id="KEQ24800.1"/>
    </source>
</evidence>
<keyword evidence="4 7" id="KW-0812">Transmembrane</keyword>
<dbReference type="Pfam" id="PF19300">
    <property type="entry name" value="BPD_transp_1_N"/>
    <property type="match status" value="1"/>
</dbReference>
<dbReference type="EMBL" id="JNVM01000014">
    <property type="protein sequence ID" value="KEQ24800.1"/>
    <property type="molecule type" value="Genomic_DNA"/>
</dbReference>
<comment type="subcellular location">
    <subcellularLocation>
        <location evidence="1">Cell membrane</location>
        <topology evidence="1">Multi-pass membrane protein</topology>
    </subcellularLocation>
</comment>
<feature type="transmembrane region" description="Helical" evidence="7">
    <location>
        <begin position="254"/>
        <end position="287"/>
    </location>
</feature>
<reference evidence="10 11" key="1">
    <citation type="submission" date="2014-06" db="EMBL/GenBank/DDBJ databases">
        <title>Draft genome sequence of Paenibacillus sp. MSt1.</title>
        <authorList>
            <person name="Aw Y.K."/>
            <person name="Ong K.S."/>
            <person name="Gan H.M."/>
            <person name="Lee S.M."/>
        </authorList>
    </citation>
    <scope>NUCLEOTIDE SEQUENCE [LARGE SCALE GENOMIC DNA]</scope>
    <source>
        <strain evidence="10 11">MSt1</strain>
    </source>
</reference>
<dbReference type="RefSeq" id="WP_407668105.1">
    <property type="nucleotide sequence ID" value="NZ_JNVM01000014.1"/>
</dbReference>
<dbReference type="InterPro" id="IPR045621">
    <property type="entry name" value="BPD_transp_1_N"/>
</dbReference>
<evidence type="ECO:0000256" key="7">
    <source>
        <dbReference type="SAM" id="Phobius"/>
    </source>
</evidence>
<dbReference type="Pfam" id="PF00528">
    <property type="entry name" value="BPD_transp_1"/>
    <property type="match status" value="1"/>
</dbReference>
<dbReference type="Gene3D" id="1.10.3720.10">
    <property type="entry name" value="MetI-like"/>
    <property type="match status" value="1"/>
</dbReference>
<dbReference type="InterPro" id="IPR000515">
    <property type="entry name" value="MetI-like"/>
</dbReference>
<dbReference type="GO" id="GO:0071916">
    <property type="term" value="F:dipeptide transmembrane transporter activity"/>
    <property type="evidence" value="ECO:0007669"/>
    <property type="project" value="TreeGrafter"/>
</dbReference>
<evidence type="ECO:0000256" key="2">
    <source>
        <dbReference type="ARBA" id="ARBA00022448"/>
    </source>
</evidence>
<accession>A0A081P277</accession>
<evidence type="ECO:0000256" key="5">
    <source>
        <dbReference type="ARBA" id="ARBA00022989"/>
    </source>
</evidence>
<dbReference type="InterPro" id="IPR035906">
    <property type="entry name" value="MetI-like_sf"/>
</dbReference>
<feature type="transmembrane region" description="Helical" evidence="7">
    <location>
        <begin position="307"/>
        <end position="330"/>
    </location>
</feature>
<evidence type="ECO:0000259" key="9">
    <source>
        <dbReference type="Pfam" id="PF19300"/>
    </source>
</evidence>
<feature type="domain" description="ABC transporter type 1 GsiC-like N-terminal" evidence="9">
    <location>
        <begin position="3"/>
        <end position="102"/>
    </location>
</feature>